<dbReference type="AlphaFoldDB" id="A0A365YR16"/>
<protein>
    <submittedName>
        <fullName evidence="1">Uncharacterized protein</fullName>
    </submittedName>
</protein>
<gene>
    <name evidence="1" type="ORF">NJLHNGOC_13895</name>
</gene>
<sequence length="434" mass="49311">MLGINVFFSWQSDIPTQYGKSFIEEALKQAAKEISTDLIVEEAHRTDVVIDSDTKGRGGTIPIVQTILEKISESDIFVADLTFVGESCSKNEREGPRKTPNPNVLIEYGYALAKLSDARIICVMNGNYGKPTEYDLPFDLRHLRHPIQFNIGEDNCGKAIENRKIKKNDEKINLTKTLKNALSLIISEQNLYIPYDTQPEEFVEKWHIGRPGGLLLGPFDTIAEMYPATGARDTLLPARWSNGLWAWTFLRPVYSQKKCDVEIFERAFNVTKPLPIFGQTNLSYCDSPYGKGLTIRAGDHADHVEITSIVLCDREGEIWSRDTATVDMLRRQSSRLLYLNLEGLRDGLASQLDFLKSLGISFPLKWEISIGGTKGWILPDYRSSPSLQNKTCPYDSLEYTTEITELDNAEDIISRFMNEIYDRHNMTQRANWFS</sequence>
<name>A0A365YR16_9PROT</name>
<dbReference type="EMBL" id="QEXL01000022">
    <property type="protein sequence ID" value="RBM05180.1"/>
    <property type="molecule type" value="Genomic_DNA"/>
</dbReference>
<dbReference type="OrthoDB" id="8910972at2"/>
<comment type="caution">
    <text evidence="1">The sequence shown here is derived from an EMBL/GenBank/DDBJ whole genome shotgun (WGS) entry which is preliminary data.</text>
</comment>
<evidence type="ECO:0000313" key="2">
    <source>
        <dbReference type="Proteomes" id="UP000252680"/>
    </source>
</evidence>
<dbReference type="Proteomes" id="UP000252680">
    <property type="component" value="Unassembled WGS sequence"/>
</dbReference>
<organism evidence="1 2">
    <name type="scientific">Novacetimonas cocois</name>
    <dbReference type="NCBI Taxonomy" id="1747507"/>
    <lineage>
        <taxon>Bacteria</taxon>
        <taxon>Pseudomonadati</taxon>
        <taxon>Pseudomonadota</taxon>
        <taxon>Alphaproteobacteria</taxon>
        <taxon>Acetobacterales</taxon>
        <taxon>Acetobacteraceae</taxon>
        <taxon>Novacetimonas</taxon>
    </lineage>
</organism>
<keyword evidence="2" id="KW-1185">Reference proteome</keyword>
<proteinExistence type="predicted"/>
<accession>A0A365YR16</accession>
<evidence type="ECO:0000313" key="1">
    <source>
        <dbReference type="EMBL" id="RBM05180.1"/>
    </source>
</evidence>
<reference evidence="1 2" key="1">
    <citation type="submission" date="2018-05" db="EMBL/GenBank/DDBJ databases">
        <title>Komagataeibacter cocois sp. nov., for a novel cellulose- producing strain isolated from coconut milk.</title>
        <authorList>
            <person name="Liu L."/>
            <person name="Wang Y."/>
            <person name="Liu S."/>
            <person name="Bi J."/>
            <person name="Chen H."/>
            <person name="Deng J."/>
            <person name="Zhang C."/>
            <person name="Hu Q."/>
            <person name="Li C."/>
        </authorList>
    </citation>
    <scope>NUCLEOTIDE SEQUENCE [LARGE SCALE GENOMIC DNA]</scope>
    <source>
        <strain evidence="1 2">WE7</strain>
    </source>
</reference>